<proteinExistence type="predicted"/>
<dbReference type="Proteomes" id="UP000276133">
    <property type="component" value="Unassembled WGS sequence"/>
</dbReference>
<keyword evidence="2" id="KW-1185">Reference proteome</keyword>
<protein>
    <submittedName>
        <fullName evidence="1">Uncharacterized protein</fullName>
    </submittedName>
</protein>
<comment type="caution">
    <text evidence="1">The sequence shown here is derived from an EMBL/GenBank/DDBJ whole genome shotgun (WGS) entry which is preliminary data.</text>
</comment>
<gene>
    <name evidence="1" type="ORF">BpHYR1_050840</name>
</gene>
<evidence type="ECO:0000313" key="1">
    <source>
        <dbReference type="EMBL" id="RMZ95883.1"/>
    </source>
</evidence>
<dbReference type="AlphaFoldDB" id="A0A3M7PA31"/>
<reference evidence="1 2" key="1">
    <citation type="journal article" date="2018" name="Sci. Rep.">
        <title>Genomic signatures of local adaptation to the degree of environmental predictability in rotifers.</title>
        <authorList>
            <person name="Franch-Gras L."/>
            <person name="Hahn C."/>
            <person name="Garcia-Roger E.M."/>
            <person name="Carmona M.J."/>
            <person name="Serra M."/>
            <person name="Gomez A."/>
        </authorList>
    </citation>
    <scope>NUCLEOTIDE SEQUENCE [LARGE SCALE GENOMIC DNA]</scope>
    <source>
        <strain evidence="1">HYR1</strain>
    </source>
</reference>
<organism evidence="1 2">
    <name type="scientific">Brachionus plicatilis</name>
    <name type="common">Marine rotifer</name>
    <name type="synonym">Brachionus muelleri</name>
    <dbReference type="NCBI Taxonomy" id="10195"/>
    <lineage>
        <taxon>Eukaryota</taxon>
        <taxon>Metazoa</taxon>
        <taxon>Spiralia</taxon>
        <taxon>Gnathifera</taxon>
        <taxon>Rotifera</taxon>
        <taxon>Eurotatoria</taxon>
        <taxon>Monogononta</taxon>
        <taxon>Pseudotrocha</taxon>
        <taxon>Ploima</taxon>
        <taxon>Brachionidae</taxon>
        <taxon>Brachionus</taxon>
    </lineage>
</organism>
<evidence type="ECO:0000313" key="2">
    <source>
        <dbReference type="Proteomes" id="UP000276133"/>
    </source>
</evidence>
<dbReference type="EMBL" id="REGN01012324">
    <property type="protein sequence ID" value="RMZ95883.1"/>
    <property type="molecule type" value="Genomic_DNA"/>
</dbReference>
<name>A0A3M7PA31_BRAPC</name>
<accession>A0A3M7PA31</accession>
<sequence length="108" mass="12754">MSFKCFQYYELAIINSIQEVFPESEVCEYGLATKYSDFSSENLIRRHLKMLACFSFVLIDFAVDAFVELQGCIPNDLKKIFIYILNVLKFQEWNSYLYLYARVKNTSL</sequence>